<name>A0A498MFJ5_LABRO</name>
<dbReference type="EMBL" id="QBIY01012829">
    <property type="protein sequence ID" value="RXN15777.1"/>
    <property type="molecule type" value="Genomic_DNA"/>
</dbReference>
<dbReference type="Proteomes" id="UP000290572">
    <property type="component" value="Unassembled WGS sequence"/>
</dbReference>
<dbReference type="STRING" id="84645.A0A498MFJ5"/>
<accession>A0A498MFJ5</accession>
<organism evidence="1 2">
    <name type="scientific">Labeo rohita</name>
    <name type="common">Indian major carp</name>
    <name type="synonym">Cyprinus rohita</name>
    <dbReference type="NCBI Taxonomy" id="84645"/>
    <lineage>
        <taxon>Eukaryota</taxon>
        <taxon>Metazoa</taxon>
        <taxon>Chordata</taxon>
        <taxon>Craniata</taxon>
        <taxon>Vertebrata</taxon>
        <taxon>Euteleostomi</taxon>
        <taxon>Actinopterygii</taxon>
        <taxon>Neopterygii</taxon>
        <taxon>Teleostei</taxon>
        <taxon>Ostariophysi</taxon>
        <taxon>Cypriniformes</taxon>
        <taxon>Cyprinidae</taxon>
        <taxon>Labeoninae</taxon>
        <taxon>Labeonini</taxon>
        <taxon>Labeo</taxon>
    </lineage>
</organism>
<keyword evidence="2" id="KW-1185">Reference proteome</keyword>
<protein>
    <submittedName>
        <fullName evidence="1">Protein FAM171A1 isoform X1</fullName>
    </submittedName>
</protein>
<evidence type="ECO:0000313" key="1">
    <source>
        <dbReference type="EMBL" id="RXN15777.1"/>
    </source>
</evidence>
<dbReference type="PANTHER" id="PTHR33480">
    <property type="entry name" value="SET DOMAIN-CONTAINING PROTEIN-RELATED"/>
    <property type="match status" value="1"/>
</dbReference>
<proteinExistence type="predicted"/>
<comment type="caution">
    <text evidence="1">The sequence shown here is derived from an EMBL/GenBank/DDBJ whole genome shotgun (WGS) entry which is preliminary data.</text>
</comment>
<evidence type="ECO:0000313" key="2">
    <source>
        <dbReference type="Proteomes" id="UP000290572"/>
    </source>
</evidence>
<gene>
    <name evidence="1" type="ORF">ROHU_027939</name>
</gene>
<sequence>MLPTLDAGDEGKINRKMLGRAAEESLSSSELSEDEYIPANFPHVIEAVHTVTGLDEETSTYKTPSLALKLGHNLKKMANVVECEAMMSGDKNALSNVQAFKQICDTKWNVELALSDLEKSLCKHFQRIEIRGKRGRKVPVLLTPDMVTLMELLIAQGCGAKHPEALSSARLRKHMATMSKVLNLKDNEMDDLADFLGHDIRVHQQYYRLPEGKNNKKLQPIDKDLEEPHTLKRSSQTPQRKWSNEEIQAVEKTLMDFIRSGKVPGKAQCMECI</sequence>
<dbReference type="PANTHER" id="PTHR33480:SF5">
    <property type="entry name" value="SI:DKEY-51D8.9"/>
    <property type="match status" value="1"/>
</dbReference>
<reference evidence="1 2" key="1">
    <citation type="submission" date="2018-03" db="EMBL/GenBank/DDBJ databases">
        <title>Draft genome sequence of Rohu Carp (Labeo rohita).</title>
        <authorList>
            <person name="Das P."/>
            <person name="Kushwaha B."/>
            <person name="Joshi C.G."/>
            <person name="Kumar D."/>
            <person name="Nagpure N.S."/>
            <person name="Sahoo L."/>
            <person name="Das S.P."/>
            <person name="Bit A."/>
            <person name="Patnaik S."/>
            <person name="Meher P.K."/>
            <person name="Jayasankar P."/>
            <person name="Koringa P.G."/>
            <person name="Patel N.V."/>
            <person name="Hinsu A.T."/>
            <person name="Kumar R."/>
            <person name="Pandey M."/>
            <person name="Agarwal S."/>
            <person name="Srivastava S."/>
            <person name="Singh M."/>
            <person name="Iquebal M.A."/>
            <person name="Jaiswal S."/>
            <person name="Angadi U.B."/>
            <person name="Kumar N."/>
            <person name="Raza M."/>
            <person name="Shah T.M."/>
            <person name="Rai A."/>
            <person name="Jena J.K."/>
        </authorList>
    </citation>
    <scope>NUCLEOTIDE SEQUENCE [LARGE SCALE GENOMIC DNA]</scope>
    <source>
        <strain evidence="1">DASCIFA01</strain>
        <tissue evidence="1">Testis</tissue>
    </source>
</reference>
<dbReference type="AlphaFoldDB" id="A0A498MFJ5"/>